<evidence type="ECO:0000256" key="3">
    <source>
        <dbReference type="ARBA" id="ARBA00022679"/>
    </source>
</evidence>
<dbReference type="PANTHER" id="PTHR36699:SF1">
    <property type="entry name" value="L,D-TRANSPEPTIDASE YAFK-RELATED"/>
    <property type="match status" value="1"/>
</dbReference>
<evidence type="ECO:0000256" key="1">
    <source>
        <dbReference type="ARBA" id="ARBA00004752"/>
    </source>
</evidence>
<evidence type="ECO:0000256" key="5">
    <source>
        <dbReference type="ARBA" id="ARBA00022984"/>
    </source>
</evidence>
<reference evidence="9 10" key="1">
    <citation type="submission" date="2023-10" db="EMBL/GenBank/DDBJ databases">
        <title>Roseovarius strain S88 nov., isolated from a marine algae.</title>
        <authorList>
            <person name="Lee M.W."/>
            <person name="Lee J.K."/>
            <person name="Kim J.M."/>
            <person name="Choi D.G."/>
            <person name="Baek J.H."/>
            <person name="Bayburt H."/>
            <person name="Jung J.J."/>
            <person name="Han D.M."/>
            <person name="Jeon C.O."/>
        </authorList>
    </citation>
    <scope>NUCLEOTIDE SEQUENCE [LARGE SCALE GENOMIC DNA]</scope>
    <source>
        <strain evidence="9 10">S88</strain>
    </source>
</reference>
<dbReference type="PANTHER" id="PTHR36699">
    <property type="entry name" value="LD-TRANSPEPTIDASE"/>
    <property type="match status" value="1"/>
</dbReference>
<keyword evidence="5 7" id="KW-0573">Peptidoglycan synthesis</keyword>
<keyword evidence="6 7" id="KW-0961">Cell wall biogenesis/degradation</keyword>
<dbReference type="CDD" id="cd16913">
    <property type="entry name" value="YkuD_like"/>
    <property type="match status" value="1"/>
</dbReference>
<name>A0ABZ2HKL8_9RHOB</name>
<evidence type="ECO:0000256" key="2">
    <source>
        <dbReference type="ARBA" id="ARBA00005992"/>
    </source>
</evidence>
<dbReference type="EMBL" id="CP146069">
    <property type="protein sequence ID" value="WWR46739.1"/>
    <property type="molecule type" value="Genomic_DNA"/>
</dbReference>
<accession>A0ABZ2HKL8</accession>
<dbReference type="SUPFAM" id="SSF141523">
    <property type="entry name" value="L,D-transpeptidase catalytic domain-like"/>
    <property type="match status" value="1"/>
</dbReference>
<evidence type="ECO:0000313" key="10">
    <source>
        <dbReference type="Proteomes" id="UP001364156"/>
    </source>
</evidence>
<evidence type="ECO:0000313" key="9">
    <source>
        <dbReference type="EMBL" id="WWR46739.1"/>
    </source>
</evidence>
<comment type="pathway">
    <text evidence="1 7">Cell wall biogenesis; peptidoglycan biosynthesis.</text>
</comment>
<dbReference type="RefSeq" id="WP_338549585.1">
    <property type="nucleotide sequence ID" value="NZ_CP146069.1"/>
</dbReference>
<proteinExistence type="inferred from homology"/>
<dbReference type="PROSITE" id="PS51257">
    <property type="entry name" value="PROKAR_LIPOPROTEIN"/>
    <property type="match status" value="1"/>
</dbReference>
<keyword evidence="3" id="KW-0808">Transferase</keyword>
<dbReference type="Gene3D" id="2.40.440.10">
    <property type="entry name" value="L,D-transpeptidase catalytic domain-like"/>
    <property type="match status" value="1"/>
</dbReference>
<protein>
    <submittedName>
        <fullName evidence="9">L,D-transpeptidase family protein</fullName>
    </submittedName>
</protein>
<dbReference type="InterPro" id="IPR005490">
    <property type="entry name" value="LD_TPept_cat_dom"/>
</dbReference>
<organism evidence="9 10">
    <name type="scientific">Roseovarius phycicola</name>
    <dbReference type="NCBI Taxonomy" id="3080976"/>
    <lineage>
        <taxon>Bacteria</taxon>
        <taxon>Pseudomonadati</taxon>
        <taxon>Pseudomonadota</taxon>
        <taxon>Alphaproteobacteria</taxon>
        <taxon>Rhodobacterales</taxon>
        <taxon>Roseobacteraceae</taxon>
        <taxon>Roseovarius</taxon>
    </lineage>
</organism>
<feature type="active site" description="Nucleophile" evidence="7">
    <location>
        <position position="139"/>
    </location>
</feature>
<keyword evidence="10" id="KW-1185">Reference proteome</keyword>
<gene>
    <name evidence="9" type="ORF">RZ517_00715</name>
</gene>
<feature type="domain" description="L,D-TPase catalytic" evidence="8">
    <location>
        <begin position="31"/>
        <end position="163"/>
    </location>
</feature>
<evidence type="ECO:0000259" key="8">
    <source>
        <dbReference type="PROSITE" id="PS52029"/>
    </source>
</evidence>
<dbReference type="InterPro" id="IPR038063">
    <property type="entry name" value="Transpep_catalytic_dom"/>
</dbReference>
<keyword evidence="4 7" id="KW-0133">Cell shape</keyword>
<feature type="active site" description="Proton donor/acceptor" evidence="7">
    <location>
        <position position="121"/>
    </location>
</feature>
<dbReference type="Pfam" id="PF03734">
    <property type="entry name" value="YkuD"/>
    <property type="match status" value="1"/>
</dbReference>
<evidence type="ECO:0000256" key="7">
    <source>
        <dbReference type="PROSITE-ProRule" id="PRU01373"/>
    </source>
</evidence>
<evidence type="ECO:0000256" key="6">
    <source>
        <dbReference type="ARBA" id="ARBA00023316"/>
    </source>
</evidence>
<dbReference type="Proteomes" id="UP001364156">
    <property type="component" value="Chromosome"/>
</dbReference>
<evidence type="ECO:0000256" key="4">
    <source>
        <dbReference type="ARBA" id="ARBA00022960"/>
    </source>
</evidence>
<comment type="similarity">
    <text evidence="2">Belongs to the YkuD family.</text>
</comment>
<dbReference type="PROSITE" id="PS52029">
    <property type="entry name" value="LD_TPASE"/>
    <property type="match status" value="1"/>
</dbReference>
<sequence length="164" mass="18070">MRFAKGLLVILLLVTAAGCSKFKTYNGPEVTQIIVNKGDRRMFLMHHDKVLKYYDVELGFTAAGHKQFEGDGKTPEGDYLIDRRNPNSSFHLSLGVSYPNAEDRAFAKAAGKSPGGDIFIHGRPNGKVRNPGADWTAGCISVSNRQMRNIYAMVKNGTPIRITP</sequence>